<dbReference type="RefSeq" id="WP_044222579.1">
    <property type="nucleotide sequence ID" value="NZ_JBKAGJ010000015.1"/>
</dbReference>
<comment type="caution">
    <text evidence="1">The sequence shown here is derived from an EMBL/GenBank/DDBJ whole genome shotgun (WGS) entry which is preliminary data.</text>
</comment>
<keyword evidence="2" id="KW-1185">Reference proteome</keyword>
<dbReference type="Proteomes" id="UP000029736">
    <property type="component" value="Unassembled WGS sequence"/>
</dbReference>
<evidence type="ECO:0000313" key="2">
    <source>
        <dbReference type="Proteomes" id="UP000029736"/>
    </source>
</evidence>
<name>A0A098S519_9BACT</name>
<reference evidence="1 2" key="1">
    <citation type="journal article" date="2014" name="Int. J. Syst. Evol. Microbiol.">
        <title>Phaeodactylibacter xiamenensis gen. nov., sp. nov., a member of the family Saprospiraceae isolated from the marine alga Phaeodactylum tricornutum.</title>
        <authorList>
            <person name="Chen Z.Jr."/>
            <person name="Lei X."/>
            <person name="Lai Q."/>
            <person name="Li Y."/>
            <person name="Zhang B."/>
            <person name="Zhang J."/>
            <person name="Zhang H."/>
            <person name="Yang L."/>
            <person name="Zheng W."/>
            <person name="Tian Y."/>
            <person name="Yu Z."/>
            <person name="Xu H.Jr."/>
            <person name="Zheng T."/>
        </authorList>
    </citation>
    <scope>NUCLEOTIDE SEQUENCE [LARGE SCALE GENOMIC DNA]</scope>
    <source>
        <strain evidence="1 2">KD52</strain>
    </source>
</reference>
<dbReference type="AlphaFoldDB" id="A0A098S519"/>
<accession>A0A098S519</accession>
<proteinExistence type="predicted"/>
<protein>
    <submittedName>
        <fullName evidence="1">Uncharacterized protein</fullName>
    </submittedName>
</protein>
<dbReference type="EMBL" id="JPOS01000038">
    <property type="protein sequence ID" value="KGE87156.1"/>
    <property type="molecule type" value="Genomic_DNA"/>
</dbReference>
<organism evidence="1 2">
    <name type="scientific">Phaeodactylibacter xiamenensis</name>
    <dbReference type="NCBI Taxonomy" id="1524460"/>
    <lineage>
        <taxon>Bacteria</taxon>
        <taxon>Pseudomonadati</taxon>
        <taxon>Bacteroidota</taxon>
        <taxon>Saprospiria</taxon>
        <taxon>Saprospirales</taxon>
        <taxon>Haliscomenobacteraceae</taxon>
        <taxon>Phaeodactylibacter</taxon>
    </lineage>
</organism>
<dbReference type="STRING" id="1524460.IX84_15980"/>
<gene>
    <name evidence="1" type="ORF">IX84_15980</name>
</gene>
<sequence length="320" mass="34740">MQSPNLPNSKTIRAILGDGRLKEAVERLQFSAEQRQWLPVISSANDLQRIGQISSNTQLAIRFSKNATPPQMRQLAQYGKTALRNPKNAAVLGALLATGIVAGYELLEIEDNDQPAAIIPQSGTGVAYADIGQLASKEEIISGLKNFKISQQILDAVSAELSLPARQSTQRTTQSLTLSTDKLNTKAFLPPVASAEARLEEVNFSRSFRDSTVYLNISIAGQITNQTRTIVKARFFDPAGQPLLNPGSDYTDDSGQVEARRELIGVISGNKFHQFPISKPLSLSLPITALPNPENIKCRIEVWHKSSGKLLAASAILPIS</sequence>
<evidence type="ECO:0000313" key="1">
    <source>
        <dbReference type="EMBL" id="KGE87156.1"/>
    </source>
</evidence>